<sequence length="134" mass="14323">MSNRTQLHDLTVYILEHASPIRTRQLRLLQAVAGMQVVGAGTDAEADLPALEALRPDVVLVGLRTGQSLRQVRLLTAKLPGSTLIVLSNSGSALMRAACLRAGGSYCFDKTLEVDKLRTALLEISGAAQRSSEP</sequence>
<accession>A0ABM8TU30</accession>
<dbReference type="InterPro" id="IPR011006">
    <property type="entry name" value="CheY-like_superfamily"/>
</dbReference>
<feature type="domain" description="Response regulatory" evidence="2">
    <location>
        <begin position="11"/>
        <end position="125"/>
    </location>
</feature>
<comment type="caution">
    <text evidence="3">The sequence shown here is derived from an EMBL/GenBank/DDBJ whole genome shotgun (WGS) entry which is preliminary data.</text>
</comment>
<comment type="caution">
    <text evidence="1">Lacks conserved residue(s) required for the propagation of feature annotation.</text>
</comment>
<keyword evidence="4" id="KW-1185">Reference proteome</keyword>
<reference evidence="3 4" key="1">
    <citation type="submission" date="2021-03" db="EMBL/GenBank/DDBJ databases">
        <authorList>
            <person name="Peeters C."/>
        </authorList>
    </citation>
    <scope>NUCLEOTIDE SEQUENCE [LARGE SCALE GENOMIC DNA]</scope>
    <source>
        <strain evidence="3 4">LMG 26411</strain>
    </source>
</reference>
<dbReference type="InterPro" id="IPR001789">
    <property type="entry name" value="Sig_transdc_resp-reg_receiver"/>
</dbReference>
<dbReference type="RefSeq" id="WP_211957926.1">
    <property type="nucleotide sequence ID" value="NZ_CAJPVI010000070.1"/>
</dbReference>
<name>A0ABM8TU30_9BURK</name>
<organism evidence="3 4">
    <name type="scientific">Cupriavidus numazuensis</name>
    <dbReference type="NCBI Taxonomy" id="221992"/>
    <lineage>
        <taxon>Bacteria</taxon>
        <taxon>Pseudomonadati</taxon>
        <taxon>Pseudomonadota</taxon>
        <taxon>Betaproteobacteria</taxon>
        <taxon>Burkholderiales</taxon>
        <taxon>Burkholderiaceae</taxon>
        <taxon>Cupriavidus</taxon>
    </lineage>
</organism>
<dbReference type="EMBL" id="CAJPVI010000070">
    <property type="protein sequence ID" value="CAG2160022.1"/>
    <property type="molecule type" value="Genomic_DNA"/>
</dbReference>
<dbReference type="Gene3D" id="3.40.50.2300">
    <property type="match status" value="1"/>
</dbReference>
<dbReference type="Proteomes" id="UP000672657">
    <property type="component" value="Unassembled WGS sequence"/>
</dbReference>
<evidence type="ECO:0000313" key="4">
    <source>
        <dbReference type="Proteomes" id="UP000672657"/>
    </source>
</evidence>
<protein>
    <recommendedName>
        <fullName evidence="2">Response regulatory domain-containing protein</fullName>
    </recommendedName>
</protein>
<dbReference type="PROSITE" id="PS50110">
    <property type="entry name" value="RESPONSE_REGULATORY"/>
    <property type="match status" value="1"/>
</dbReference>
<evidence type="ECO:0000313" key="3">
    <source>
        <dbReference type="EMBL" id="CAG2160022.1"/>
    </source>
</evidence>
<evidence type="ECO:0000256" key="1">
    <source>
        <dbReference type="PROSITE-ProRule" id="PRU00169"/>
    </source>
</evidence>
<proteinExistence type="predicted"/>
<dbReference type="SUPFAM" id="SSF52172">
    <property type="entry name" value="CheY-like"/>
    <property type="match status" value="1"/>
</dbReference>
<evidence type="ECO:0000259" key="2">
    <source>
        <dbReference type="PROSITE" id="PS50110"/>
    </source>
</evidence>
<gene>
    <name evidence="3" type="ORF">LMG26411_07159</name>
</gene>